<dbReference type="InterPro" id="IPR036179">
    <property type="entry name" value="Ig-like_dom_sf"/>
</dbReference>
<dbReference type="AlphaFoldDB" id="A0AA35L644"/>
<evidence type="ECO:0000259" key="3">
    <source>
        <dbReference type="PROSITE" id="PS50835"/>
    </source>
</evidence>
<dbReference type="EMBL" id="OX395138">
    <property type="protein sequence ID" value="CAI5790502.1"/>
    <property type="molecule type" value="Genomic_DNA"/>
</dbReference>
<reference evidence="4" key="1">
    <citation type="submission" date="2022-12" db="EMBL/GenBank/DDBJ databases">
        <authorList>
            <person name="Alioto T."/>
            <person name="Alioto T."/>
            <person name="Gomez Garrido J."/>
        </authorList>
    </citation>
    <scope>NUCLEOTIDE SEQUENCE</scope>
</reference>
<keyword evidence="1" id="KW-0472">Membrane</keyword>
<protein>
    <submittedName>
        <fullName evidence="4">XP_028558288.1uncharacterized protein LOC114581819 isoform X1</fullName>
    </submittedName>
</protein>
<keyword evidence="1" id="KW-1133">Transmembrane helix</keyword>
<dbReference type="InterPro" id="IPR013783">
    <property type="entry name" value="Ig-like_fold"/>
</dbReference>
<evidence type="ECO:0000313" key="5">
    <source>
        <dbReference type="Proteomes" id="UP001178461"/>
    </source>
</evidence>
<dbReference type="Gene3D" id="2.60.40.10">
    <property type="entry name" value="Immunoglobulins"/>
    <property type="match status" value="1"/>
</dbReference>
<dbReference type="PROSITE" id="PS50835">
    <property type="entry name" value="IG_LIKE"/>
    <property type="match status" value="1"/>
</dbReference>
<feature type="signal peptide" evidence="2">
    <location>
        <begin position="1"/>
        <end position="18"/>
    </location>
</feature>
<feature type="domain" description="Ig-like" evidence="3">
    <location>
        <begin position="35"/>
        <end position="117"/>
    </location>
</feature>
<dbReference type="InterPro" id="IPR007110">
    <property type="entry name" value="Ig-like_dom"/>
</dbReference>
<gene>
    <name evidence="4" type="ORF">PODLI_1B029856</name>
</gene>
<evidence type="ECO:0000256" key="1">
    <source>
        <dbReference type="SAM" id="Phobius"/>
    </source>
</evidence>
<evidence type="ECO:0000256" key="2">
    <source>
        <dbReference type="SAM" id="SignalP"/>
    </source>
</evidence>
<feature type="transmembrane region" description="Helical" evidence="1">
    <location>
        <begin position="132"/>
        <end position="152"/>
    </location>
</feature>
<keyword evidence="5" id="KW-1185">Reference proteome</keyword>
<dbReference type="SUPFAM" id="SSF48726">
    <property type="entry name" value="Immunoglobulin"/>
    <property type="match status" value="1"/>
</dbReference>
<evidence type="ECO:0000313" key="4">
    <source>
        <dbReference type="EMBL" id="CAI5790502.1"/>
    </source>
</evidence>
<name>A0AA35L644_9SAUR</name>
<feature type="chain" id="PRO_5041415348" evidence="2">
    <location>
        <begin position="19"/>
        <end position="229"/>
    </location>
</feature>
<sequence length="229" mass="25385">MNLFWVLCALLANHWCLGDDKDSELCTSTGELPAPDLFLNATSVPEGEIIAVLCTAPSEVMVTRFFFCKDGAPISFKKATSQNARYIVNALPKNTGQYSCGYQQKDAKNQEKTSALSVAQDLILQSGSNQKIIYGVVGVTILVLVLLIYLLVKKVLCRQLSSRQDRVNTEHIPFDYVEETAVKDNSRNLASEEVQYATLMGLHQTVRSPHRNTETTTYASVTPLYMQPA</sequence>
<proteinExistence type="predicted"/>
<accession>A0AA35L644</accession>
<keyword evidence="1" id="KW-0812">Transmembrane</keyword>
<keyword evidence="2" id="KW-0732">Signal</keyword>
<organism evidence="4 5">
    <name type="scientific">Podarcis lilfordi</name>
    <name type="common">Lilford's wall lizard</name>
    <dbReference type="NCBI Taxonomy" id="74358"/>
    <lineage>
        <taxon>Eukaryota</taxon>
        <taxon>Metazoa</taxon>
        <taxon>Chordata</taxon>
        <taxon>Craniata</taxon>
        <taxon>Vertebrata</taxon>
        <taxon>Euteleostomi</taxon>
        <taxon>Lepidosauria</taxon>
        <taxon>Squamata</taxon>
        <taxon>Bifurcata</taxon>
        <taxon>Unidentata</taxon>
        <taxon>Episquamata</taxon>
        <taxon>Laterata</taxon>
        <taxon>Lacertibaenia</taxon>
        <taxon>Lacertidae</taxon>
        <taxon>Podarcis</taxon>
    </lineage>
</organism>
<dbReference type="Proteomes" id="UP001178461">
    <property type="component" value="Chromosome 13"/>
</dbReference>